<feature type="region of interest" description="Disordered" evidence="10">
    <location>
        <begin position="348"/>
        <end position="371"/>
    </location>
</feature>
<dbReference type="InterPro" id="IPR050991">
    <property type="entry name" value="ECM_Regulatory_Proteins"/>
</dbReference>
<evidence type="ECO:0000256" key="7">
    <source>
        <dbReference type="ARBA" id="ARBA00022737"/>
    </source>
</evidence>
<dbReference type="InterPro" id="IPR002181">
    <property type="entry name" value="Fibrinogen_a/b/g_C_dom"/>
</dbReference>
<evidence type="ECO:0000256" key="5">
    <source>
        <dbReference type="ARBA" id="ARBA00022536"/>
    </source>
</evidence>
<dbReference type="InterPro" id="IPR000742">
    <property type="entry name" value="EGF"/>
</dbReference>
<evidence type="ECO:0000313" key="14">
    <source>
        <dbReference type="EMBL" id="KAL2083915.1"/>
    </source>
</evidence>
<dbReference type="FunFam" id="2.10.25.10:FF:000001">
    <property type="entry name" value="Tenascin C"/>
    <property type="match status" value="2"/>
</dbReference>
<dbReference type="Gene3D" id="2.10.25.10">
    <property type="entry name" value="Laminin"/>
    <property type="match status" value="2"/>
</dbReference>
<comment type="similarity">
    <text evidence="2">Belongs to the tenascin family.</text>
</comment>
<keyword evidence="15" id="KW-1185">Reference proteome</keyword>
<dbReference type="PANTHER" id="PTHR46708:SF1">
    <property type="entry name" value="TENASCIN"/>
    <property type="match status" value="1"/>
</dbReference>
<dbReference type="Proteomes" id="UP001591681">
    <property type="component" value="Unassembled WGS sequence"/>
</dbReference>
<evidence type="ECO:0000256" key="8">
    <source>
        <dbReference type="ARBA" id="ARBA00023157"/>
    </source>
</evidence>
<evidence type="ECO:0000256" key="3">
    <source>
        <dbReference type="ARBA" id="ARBA00022525"/>
    </source>
</evidence>
<keyword evidence="3" id="KW-0964">Secreted</keyword>
<name>A0ABD1J9P3_9TELE</name>
<gene>
    <name evidence="14" type="ORF">ACEWY4_019433</name>
</gene>
<dbReference type="InterPro" id="IPR003961">
    <property type="entry name" value="FN3_dom"/>
</dbReference>
<dbReference type="PROSITE" id="PS50853">
    <property type="entry name" value="FN3"/>
    <property type="match status" value="3"/>
</dbReference>
<dbReference type="NCBIfam" id="NF040941">
    <property type="entry name" value="GGGWT_bact"/>
    <property type="match status" value="1"/>
</dbReference>
<dbReference type="SUPFAM" id="SSF57184">
    <property type="entry name" value="Growth factor receptor domain"/>
    <property type="match status" value="1"/>
</dbReference>
<evidence type="ECO:0000259" key="13">
    <source>
        <dbReference type="PROSITE" id="PS51406"/>
    </source>
</evidence>
<dbReference type="InterPro" id="IPR014716">
    <property type="entry name" value="Fibrinogen_a/b/g_C_1"/>
</dbReference>
<keyword evidence="6 11" id="KW-0732">Signal</keyword>
<dbReference type="PANTHER" id="PTHR46708">
    <property type="entry name" value="TENASCIN"/>
    <property type="match status" value="1"/>
</dbReference>
<keyword evidence="9" id="KW-0325">Glycoprotein</keyword>
<comment type="subcellular location">
    <subcellularLocation>
        <location evidence="1">Secreted</location>
        <location evidence="1">Extracellular space</location>
        <location evidence="1">Extracellular matrix</location>
    </subcellularLocation>
</comment>
<evidence type="ECO:0000256" key="11">
    <source>
        <dbReference type="SAM" id="SignalP"/>
    </source>
</evidence>
<dbReference type="Pfam" id="PF18720">
    <property type="entry name" value="EGF_Tenascin"/>
    <property type="match status" value="1"/>
</dbReference>
<organism evidence="14 15">
    <name type="scientific">Coilia grayii</name>
    <name type="common">Gray's grenadier anchovy</name>
    <dbReference type="NCBI Taxonomy" id="363190"/>
    <lineage>
        <taxon>Eukaryota</taxon>
        <taxon>Metazoa</taxon>
        <taxon>Chordata</taxon>
        <taxon>Craniata</taxon>
        <taxon>Vertebrata</taxon>
        <taxon>Euteleostomi</taxon>
        <taxon>Actinopterygii</taxon>
        <taxon>Neopterygii</taxon>
        <taxon>Teleostei</taxon>
        <taxon>Clupei</taxon>
        <taxon>Clupeiformes</taxon>
        <taxon>Clupeoidei</taxon>
        <taxon>Engraulidae</taxon>
        <taxon>Coilinae</taxon>
        <taxon>Coilia</taxon>
    </lineage>
</organism>
<dbReference type="Pfam" id="PF23106">
    <property type="entry name" value="EGF_Teneurin"/>
    <property type="match status" value="1"/>
</dbReference>
<dbReference type="PROSITE" id="PS51406">
    <property type="entry name" value="FIBRINOGEN_C_2"/>
    <property type="match status" value="1"/>
</dbReference>
<dbReference type="SMART" id="SM00186">
    <property type="entry name" value="FBG"/>
    <property type="match status" value="1"/>
</dbReference>
<keyword evidence="4" id="KW-0272">Extracellular matrix</keyword>
<dbReference type="Pfam" id="PF00041">
    <property type="entry name" value="fn3"/>
    <property type="match status" value="3"/>
</dbReference>
<keyword evidence="5" id="KW-0245">EGF-like domain</keyword>
<feature type="domain" description="Fibronectin type-III" evidence="12">
    <location>
        <begin position="730"/>
        <end position="819"/>
    </location>
</feature>
<feature type="compositionally biased region" description="Low complexity" evidence="10">
    <location>
        <begin position="114"/>
        <end position="126"/>
    </location>
</feature>
<evidence type="ECO:0008006" key="16">
    <source>
        <dbReference type="Google" id="ProtNLM"/>
    </source>
</evidence>
<reference evidence="14 15" key="1">
    <citation type="submission" date="2024-09" db="EMBL/GenBank/DDBJ databases">
        <title>A chromosome-level genome assembly of Gray's grenadier anchovy, Coilia grayii.</title>
        <authorList>
            <person name="Fu Z."/>
        </authorList>
    </citation>
    <scope>NUCLEOTIDE SEQUENCE [LARGE SCALE GENOMIC DNA]</scope>
    <source>
        <strain evidence="14">G4</strain>
        <tissue evidence="14">Muscle</tissue>
    </source>
</reference>
<comment type="caution">
    <text evidence="14">The sequence shown here is derived from an EMBL/GenBank/DDBJ whole genome shotgun (WGS) entry which is preliminary data.</text>
</comment>
<evidence type="ECO:0000259" key="12">
    <source>
        <dbReference type="PROSITE" id="PS50853"/>
    </source>
</evidence>
<dbReference type="FunFam" id="3.90.215.10:FF:000001">
    <property type="entry name" value="Tenascin isoform 1"/>
    <property type="match status" value="1"/>
</dbReference>
<feature type="domain" description="Fibronectin type-III" evidence="12">
    <location>
        <begin position="820"/>
        <end position="908"/>
    </location>
</feature>
<dbReference type="InterPro" id="IPR041161">
    <property type="entry name" value="EGF_Tenascin"/>
</dbReference>
<dbReference type="Gene3D" id="3.90.215.10">
    <property type="entry name" value="Gamma Fibrinogen, chain A, domain 1"/>
    <property type="match status" value="1"/>
</dbReference>
<feature type="region of interest" description="Disordered" evidence="10">
    <location>
        <begin position="615"/>
        <end position="634"/>
    </location>
</feature>
<feature type="compositionally biased region" description="Basic and acidic residues" evidence="10">
    <location>
        <begin position="151"/>
        <end position="160"/>
    </location>
</feature>
<feature type="chain" id="PRO_5044841896" description="Tenascin" evidence="11">
    <location>
        <begin position="17"/>
        <end position="1218"/>
    </location>
</feature>
<feature type="compositionally biased region" description="Polar residues" evidence="10">
    <location>
        <begin position="46"/>
        <end position="113"/>
    </location>
</feature>
<evidence type="ECO:0000256" key="4">
    <source>
        <dbReference type="ARBA" id="ARBA00022530"/>
    </source>
</evidence>
<dbReference type="Pfam" id="PF00147">
    <property type="entry name" value="Fibrinogen_C"/>
    <property type="match status" value="1"/>
</dbReference>
<dbReference type="InterPro" id="IPR009030">
    <property type="entry name" value="Growth_fac_rcpt_cys_sf"/>
</dbReference>
<dbReference type="EMBL" id="JBHFQA010000017">
    <property type="protein sequence ID" value="KAL2083915.1"/>
    <property type="molecule type" value="Genomic_DNA"/>
</dbReference>
<sequence>MLISLAVLFLLSPLSSLQTPTGPRRNGTGTSLPSPGVALSLPKPATATTGNAKQKTQSTPSLPKSSPAKVNQTLSVPKSNPAKTLSSPKSSPAKVNQTLSSPKSSPAKVNQTLSSSSPAAKATAAPVTKVVKDKAAPASSHPIKVVITDGCVHKEQKEESNSTSTSTSTSSGAAQNTELTLKPGAPLVMTHHISLVPSTCQGGCEAEMAALRGRVEYLEKEMAAMKKMCTSCSAGSCPKDCGEQGRCEDGKCVCNAGFSGADCSTPACPSSCSRKGKCVKGKCVCNAGFFGTDCSKGSEKVKVTVETVTMKVTPVVNTIEEAATTTVKKTKVDKTLFVKKADDKEQKKVLVGKKEEQEKESDASQTKVKTTGKTVTLKTETLTKVTVKSPTATNATKTGKVVKTVEQVFLKQSGRRPEQATKGKMEVKKMDTKAKVTTKQEATAETAAKAAVKKVPLKDQPLINVTQTSVKKVNGTSKTLTQLVKDSKPSVNATASEKTVKKGAKSTVEVFIKTVKQTVVTNTTSTEKDKTPIQANATVVLKEGPVVKKKTESQLNVTTVETKIHTKQTNKTISKPANAVVTAVVQNVTSTSFILTWEASQGLFRNFTVTRRELPAGAEDREEEVSEEEAENGKLGEKQDVIVTATSNTTEVVKQSSDKTSSTTKVHVSATAKSEGKNVRKFTQVLPGTARSFQFRNLRPQTRYALSLFGTAPGFRSKIYRLTVTTGPEPPSEMVFTNVTETSVTVSWAKPKNTVTGFKVIYTNVATGASGSLSMESQLSTVVISKLSAGTSYEISVASVLEASESDALTATVVTAPDSPTALQAVNVTDTKALLVWKPAQAKVDRYILSYGSSKSPNVTVTVMLSGSSVEHHLRGLHRSTLYTVRLASQLNSLQSTQVSTTFTTASGVKVQAVAPSTVTSRSAVIAWKAPHVAFKTYKLTYQVLGQETKEVLLSPTVIQYELTGLKPGSNYTVKVEGEKEGSYITVVSTEFITGGIPFPYPTDCSQVQLNGMVESGEAEIFPEGQEGESVLVYCDMETDGGGWTVFQRRVDGKTDFFRGWKDYSKGFGFLSDEFWLGNDHLHSLTSRASMSLRVDLRSGNDTAYAHYTNFSIASEESNYTIHVSGYSGNSGDSMRYHSGRPFSTKDRDPHPLSIHCAKAYMGGWWYKNCYKANLNGLYATFSENQGVVWIDWKGKDISLPFTEMKLRPSSFLTAAQG</sequence>
<protein>
    <recommendedName>
        <fullName evidence="16">Tenascin</fullName>
    </recommendedName>
</protein>
<evidence type="ECO:0000256" key="2">
    <source>
        <dbReference type="ARBA" id="ARBA00008673"/>
    </source>
</evidence>
<feature type="compositionally biased region" description="Low complexity" evidence="10">
    <location>
        <begin position="16"/>
        <end position="30"/>
    </location>
</feature>
<feature type="compositionally biased region" description="Low complexity" evidence="10">
    <location>
        <begin position="161"/>
        <end position="171"/>
    </location>
</feature>
<dbReference type="InterPro" id="IPR013783">
    <property type="entry name" value="Ig-like_fold"/>
</dbReference>
<feature type="domain" description="Fibrinogen C-terminal" evidence="13">
    <location>
        <begin position="996"/>
        <end position="1211"/>
    </location>
</feature>
<dbReference type="InterPro" id="IPR020837">
    <property type="entry name" value="Fibrinogen_CS"/>
</dbReference>
<evidence type="ECO:0000313" key="15">
    <source>
        <dbReference type="Proteomes" id="UP001591681"/>
    </source>
</evidence>
<evidence type="ECO:0000256" key="10">
    <source>
        <dbReference type="SAM" id="MobiDB-lite"/>
    </source>
</evidence>
<evidence type="ECO:0000256" key="6">
    <source>
        <dbReference type="ARBA" id="ARBA00022729"/>
    </source>
</evidence>
<keyword evidence="7" id="KW-0677">Repeat</keyword>
<feature type="region of interest" description="Disordered" evidence="10">
    <location>
        <begin position="16"/>
        <end position="126"/>
    </location>
</feature>
<dbReference type="SUPFAM" id="SSF49265">
    <property type="entry name" value="Fibronectin type III"/>
    <property type="match status" value="3"/>
</dbReference>
<dbReference type="Gene3D" id="2.60.40.10">
    <property type="entry name" value="Immunoglobulins"/>
    <property type="match status" value="4"/>
</dbReference>
<dbReference type="SMART" id="SM00060">
    <property type="entry name" value="FN3"/>
    <property type="match status" value="4"/>
</dbReference>
<dbReference type="InterPro" id="IPR036116">
    <property type="entry name" value="FN3_sf"/>
</dbReference>
<feature type="compositionally biased region" description="Acidic residues" evidence="10">
    <location>
        <begin position="620"/>
        <end position="630"/>
    </location>
</feature>
<accession>A0ABD1J9P3</accession>
<feature type="signal peptide" evidence="11">
    <location>
        <begin position="1"/>
        <end position="16"/>
    </location>
</feature>
<feature type="region of interest" description="Disordered" evidence="10">
    <location>
        <begin position="149"/>
        <end position="176"/>
    </location>
</feature>
<dbReference type="PROSITE" id="PS00514">
    <property type="entry name" value="FIBRINOGEN_C_1"/>
    <property type="match status" value="1"/>
</dbReference>
<evidence type="ECO:0000256" key="9">
    <source>
        <dbReference type="ARBA" id="ARBA00023180"/>
    </source>
</evidence>
<feature type="domain" description="Fibronectin type-III" evidence="12">
    <location>
        <begin position="910"/>
        <end position="1000"/>
    </location>
</feature>
<dbReference type="PROSITE" id="PS01186">
    <property type="entry name" value="EGF_2"/>
    <property type="match status" value="1"/>
</dbReference>
<dbReference type="SUPFAM" id="SSF56496">
    <property type="entry name" value="Fibrinogen C-terminal domain-like"/>
    <property type="match status" value="1"/>
</dbReference>
<dbReference type="InterPro" id="IPR036056">
    <property type="entry name" value="Fibrinogen-like_C"/>
</dbReference>
<proteinExistence type="inferred from homology"/>
<feature type="compositionally biased region" description="Basic and acidic residues" evidence="10">
    <location>
        <begin position="348"/>
        <end position="362"/>
    </location>
</feature>
<evidence type="ECO:0000256" key="1">
    <source>
        <dbReference type="ARBA" id="ARBA00004498"/>
    </source>
</evidence>
<dbReference type="AlphaFoldDB" id="A0ABD1J9P3"/>
<dbReference type="CDD" id="cd00087">
    <property type="entry name" value="FReD"/>
    <property type="match status" value="1"/>
</dbReference>
<keyword evidence="8" id="KW-1015">Disulfide bond</keyword>
<dbReference type="CDD" id="cd00063">
    <property type="entry name" value="FN3"/>
    <property type="match status" value="3"/>
</dbReference>